<feature type="transmembrane region" description="Helical" evidence="1">
    <location>
        <begin position="76"/>
        <end position="97"/>
    </location>
</feature>
<dbReference type="EMBL" id="CYKH01001485">
    <property type="protein sequence ID" value="CUG87282.1"/>
    <property type="molecule type" value="Genomic_DNA"/>
</dbReference>
<evidence type="ECO:0000313" key="2">
    <source>
        <dbReference type="EMBL" id="CUG87282.1"/>
    </source>
</evidence>
<feature type="transmembrane region" description="Helical" evidence="1">
    <location>
        <begin position="24"/>
        <end position="43"/>
    </location>
</feature>
<accession>A0A0S4JB93</accession>
<evidence type="ECO:0000313" key="3">
    <source>
        <dbReference type="Proteomes" id="UP000051952"/>
    </source>
</evidence>
<reference evidence="3" key="1">
    <citation type="submission" date="2015-09" db="EMBL/GenBank/DDBJ databases">
        <authorList>
            <consortium name="Pathogen Informatics"/>
        </authorList>
    </citation>
    <scope>NUCLEOTIDE SEQUENCE [LARGE SCALE GENOMIC DNA]</scope>
    <source>
        <strain evidence="3">Lake Konstanz</strain>
    </source>
</reference>
<proteinExistence type="predicted"/>
<keyword evidence="1" id="KW-0472">Membrane</keyword>
<protein>
    <submittedName>
        <fullName evidence="2">Transmembrane protein, putative</fullName>
    </submittedName>
</protein>
<dbReference type="AlphaFoldDB" id="A0A0S4JB93"/>
<organism evidence="2 3">
    <name type="scientific">Bodo saltans</name>
    <name type="common">Flagellated protozoan</name>
    <dbReference type="NCBI Taxonomy" id="75058"/>
    <lineage>
        <taxon>Eukaryota</taxon>
        <taxon>Discoba</taxon>
        <taxon>Euglenozoa</taxon>
        <taxon>Kinetoplastea</taxon>
        <taxon>Metakinetoplastina</taxon>
        <taxon>Eubodonida</taxon>
        <taxon>Bodonidae</taxon>
        <taxon>Bodo</taxon>
    </lineage>
</organism>
<evidence type="ECO:0000256" key="1">
    <source>
        <dbReference type="SAM" id="Phobius"/>
    </source>
</evidence>
<keyword evidence="3" id="KW-1185">Reference proteome</keyword>
<gene>
    <name evidence="2" type="ORF">BSAL_01220</name>
</gene>
<feature type="transmembrane region" description="Helical" evidence="1">
    <location>
        <begin position="50"/>
        <end position="70"/>
    </location>
</feature>
<dbReference type="VEuPathDB" id="TriTrypDB:BSAL_01220"/>
<dbReference type="Proteomes" id="UP000051952">
    <property type="component" value="Unassembled WGS sequence"/>
</dbReference>
<sequence>MAIRSQNDDSGSGNNDQACAAAELAAWSSIVFNVLQVTLYLLLRPFRVRLECIVGVAVATLCAVSEALILVNDAEASVAVTLAATAVQLVAMLLTILREALPRRRNVSSIASDKGRCSSSTPPILHTNIKVLERRQSFRRMDSAVFETKLKVLVKLACQTKIHDDDVLSLRRRKESNFDIRT</sequence>
<keyword evidence="1 2" id="KW-0812">Transmembrane</keyword>
<name>A0A0S4JB93_BODSA</name>
<keyword evidence="1" id="KW-1133">Transmembrane helix</keyword>